<feature type="domain" description="Endonuclease/exonuclease/phosphatase" evidence="2">
    <location>
        <begin position="37"/>
        <end position="256"/>
    </location>
</feature>
<dbReference type="Gramene" id="evm.model.09.394">
    <property type="protein sequence ID" value="cds.evm.model.09.394"/>
    <property type="gene ID" value="evm.TU.09.394"/>
</dbReference>
<sequence>MKFLLNALMFQSPMCKIWEWRGGGQCHAPTFAMRCLAWNFRGLRRPAAERALKKLSRGEGFDVIFLMETKIDKDSMVETITRLGYHNCECISSMGTAGGFCVAWKKGFQLRVRHKFNAGFECSIVENHVVPWSLFLIYGTPYGREKRAFWQWLSETVNRGDTNWVVCGDLNVIANAEEKRGGREYHDREGFHLQNFMSDTEGVDLGFIGPRYTWMRSKGPNNGVRKRLDRALASADWCVNFPEATVVNHPILASDHALVVLDWQPMTQKLKYPFRFLEVWTADPGCKDVIQNAWKGICHGQPSFRVCGKLARTKEALKDWNRNVFGFCDVQLRRLYAKLSDLQMQHTDSASVEEAEVQLDILSLEQKMERIWKQKSRELWVSQGDCNSKFFHTSTMIQRRRNNIQAIKDGSRWIFERKEMSDYFIRNFSALFESQHPCIEDDFDTLFEGQVTEEDNVDLCRVSTCEEIKRVVWKLNPLKALGPDGFFGIFYRKYWETVGEDICGMVQDFFRSGRFVGKLSHTFLCLIPKTDNPYSFDHFRPISLCNFSYKVIARIITDRLKLVLDKLVSPLQSAFLPGRWIAECYDLAAEAIHTLNKIRSNRGFMAVKTDMHKAYDRIEWSFLQRVLKANRFNEQFCNLISQCDDGDILDPAKRGSSEIFRSRKGSTTGRRDDFKYLKDKLLARLEGWKAKHLSIAGRQTLINSVMQSIPGYAMSTMKIPVSVCAEMDNIVARFWWKGSAFQGNRYLALKSWADYCQPKRNGGLGFRRFKDMNVALLAKLAWQMLDGETSTRPWVQVLYAKYCSIQDFWCVQEKQSDSRVWRGILSTRDLCVQNAGILVGNGKIDIWCRPWVPGINPVEVRNAFSYNVTHAFSSVSDFFIPGTLRWNESLITRCFSMQVDEAILRIRPLAGKEDTLFWRGNSQGNFSVKNAYWNAQKDCHFARGLWFSCPWGPCSSGLGNLNLEDWFLWLFDTRNELMILYGACIIEHIWNCRNEVIFRGAKANMAASVKIILQRFNEFRSELLEADEPVNTHSDAPRSNLVDGCRFRVDASILDGLAGLGDVQVDAEPDEASVLLHFTAVDSVLEAELRAILSVLTWAREKELNSVFIESDSLIAVKALNSNVLPYAWGSYPVFHECCALLPLFQN</sequence>
<dbReference type="PANTHER" id="PTHR33116:SF86">
    <property type="entry name" value="REVERSE TRANSCRIPTASE DOMAIN-CONTAINING PROTEIN"/>
    <property type="match status" value="1"/>
</dbReference>
<keyword evidence="4" id="KW-1185">Reference proteome</keyword>
<reference evidence="3" key="1">
    <citation type="submission" date="2018-11" db="EMBL/GenBank/DDBJ databases">
        <authorList>
            <person name="Grassa J C."/>
        </authorList>
    </citation>
    <scope>NUCLEOTIDE SEQUENCE [LARGE SCALE GENOMIC DNA]</scope>
</reference>
<evidence type="ECO:0000259" key="2">
    <source>
        <dbReference type="Pfam" id="PF03372"/>
    </source>
</evidence>
<dbReference type="EMBL" id="UZAU01000723">
    <property type="status" value="NOT_ANNOTATED_CDS"/>
    <property type="molecule type" value="Genomic_DNA"/>
</dbReference>
<proteinExistence type="predicted"/>
<dbReference type="GO" id="GO:0003824">
    <property type="term" value="F:catalytic activity"/>
    <property type="evidence" value="ECO:0007669"/>
    <property type="project" value="InterPro"/>
</dbReference>
<reference evidence="3" key="2">
    <citation type="submission" date="2021-03" db="UniProtKB">
        <authorList>
            <consortium name="EnsemblPlants"/>
        </authorList>
    </citation>
    <scope>IDENTIFICATION</scope>
</reference>
<dbReference type="InterPro" id="IPR005135">
    <property type="entry name" value="Endo/exonuclease/phosphatase"/>
</dbReference>
<dbReference type="Gene3D" id="3.60.10.10">
    <property type="entry name" value="Endonuclease/exonuclease/phosphatase"/>
    <property type="match status" value="1"/>
</dbReference>
<dbReference type="InterPro" id="IPR000477">
    <property type="entry name" value="RT_dom"/>
</dbReference>
<dbReference type="PANTHER" id="PTHR33116">
    <property type="entry name" value="REVERSE TRANSCRIPTASE ZINC-BINDING DOMAIN-CONTAINING PROTEIN-RELATED-RELATED"/>
    <property type="match status" value="1"/>
</dbReference>
<organism evidence="3 4">
    <name type="scientific">Cannabis sativa</name>
    <name type="common">Hemp</name>
    <name type="synonym">Marijuana</name>
    <dbReference type="NCBI Taxonomy" id="3483"/>
    <lineage>
        <taxon>Eukaryota</taxon>
        <taxon>Viridiplantae</taxon>
        <taxon>Streptophyta</taxon>
        <taxon>Embryophyta</taxon>
        <taxon>Tracheophyta</taxon>
        <taxon>Spermatophyta</taxon>
        <taxon>Magnoliopsida</taxon>
        <taxon>eudicotyledons</taxon>
        <taxon>Gunneridae</taxon>
        <taxon>Pentapetalae</taxon>
        <taxon>rosids</taxon>
        <taxon>fabids</taxon>
        <taxon>Rosales</taxon>
        <taxon>Cannabaceae</taxon>
        <taxon>Cannabis</taxon>
    </lineage>
</organism>
<dbReference type="Pfam" id="PF00078">
    <property type="entry name" value="RVT_1"/>
    <property type="match status" value="1"/>
</dbReference>
<dbReference type="InterPro" id="IPR036691">
    <property type="entry name" value="Endo/exonu/phosph_ase_sf"/>
</dbReference>
<protein>
    <recommendedName>
        <fullName evidence="5">Reverse transcriptase domain-containing protein</fullName>
    </recommendedName>
</protein>
<evidence type="ECO:0000313" key="4">
    <source>
        <dbReference type="Proteomes" id="UP000596661"/>
    </source>
</evidence>
<dbReference type="SUPFAM" id="SSF56219">
    <property type="entry name" value="DNase I-like"/>
    <property type="match status" value="1"/>
</dbReference>
<dbReference type="AlphaFoldDB" id="A0A803QG19"/>
<dbReference type="InterPro" id="IPR036397">
    <property type="entry name" value="RNaseH_sf"/>
</dbReference>
<feature type="domain" description="Reverse transcriptase" evidence="1">
    <location>
        <begin position="527"/>
        <end position="642"/>
    </location>
</feature>
<name>A0A803QG19_CANSA</name>
<dbReference type="OMA" id="ECSIVEN"/>
<evidence type="ECO:0000259" key="1">
    <source>
        <dbReference type="Pfam" id="PF00078"/>
    </source>
</evidence>
<evidence type="ECO:0000313" key="3">
    <source>
        <dbReference type="EnsemblPlants" id="cds.evm.model.09.394"/>
    </source>
</evidence>
<dbReference type="Proteomes" id="UP000596661">
    <property type="component" value="Chromosome 9"/>
</dbReference>
<dbReference type="EnsemblPlants" id="evm.model.09.394">
    <property type="protein sequence ID" value="cds.evm.model.09.394"/>
    <property type="gene ID" value="evm.TU.09.394"/>
</dbReference>
<dbReference type="Gene3D" id="3.30.420.10">
    <property type="entry name" value="Ribonuclease H-like superfamily/Ribonuclease H"/>
    <property type="match status" value="1"/>
</dbReference>
<dbReference type="GO" id="GO:0003676">
    <property type="term" value="F:nucleic acid binding"/>
    <property type="evidence" value="ECO:0007669"/>
    <property type="project" value="InterPro"/>
</dbReference>
<dbReference type="Pfam" id="PF03372">
    <property type="entry name" value="Exo_endo_phos"/>
    <property type="match status" value="1"/>
</dbReference>
<accession>A0A803QG19</accession>
<evidence type="ECO:0008006" key="5">
    <source>
        <dbReference type="Google" id="ProtNLM"/>
    </source>
</evidence>